<organism evidence="2 3">
    <name type="scientific">Scopulibacillus cellulosilyticus</name>
    <dbReference type="NCBI Taxonomy" id="2665665"/>
    <lineage>
        <taxon>Bacteria</taxon>
        <taxon>Bacillati</taxon>
        <taxon>Bacillota</taxon>
        <taxon>Bacilli</taxon>
        <taxon>Bacillales</taxon>
        <taxon>Sporolactobacillaceae</taxon>
        <taxon>Scopulibacillus</taxon>
    </lineage>
</organism>
<dbReference type="InterPro" id="IPR032466">
    <property type="entry name" value="Metal_Hydrolase"/>
</dbReference>
<dbReference type="CDD" id="cd01300">
    <property type="entry name" value="YtcJ_like"/>
    <property type="match status" value="1"/>
</dbReference>
<dbReference type="Proteomes" id="UP001596505">
    <property type="component" value="Unassembled WGS sequence"/>
</dbReference>
<dbReference type="SUPFAM" id="SSF51556">
    <property type="entry name" value="Metallo-dependent hydrolases"/>
    <property type="match status" value="1"/>
</dbReference>
<name>A0ABW2PW27_9BACL</name>
<dbReference type="Gene3D" id="2.30.40.10">
    <property type="entry name" value="Urease, subunit C, domain 1"/>
    <property type="match status" value="1"/>
</dbReference>
<dbReference type="PANTHER" id="PTHR22642">
    <property type="entry name" value="IMIDAZOLONEPROPIONASE"/>
    <property type="match status" value="1"/>
</dbReference>
<dbReference type="EMBL" id="JBHTCO010000014">
    <property type="protein sequence ID" value="MFC7393641.1"/>
    <property type="molecule type" value="Genomic_DNA"/>
</dbReference>
<dbReference type="InterPro" id="IPR011059">
    <property type="entry name" value="Metal-dep_hydrolase_composite"/>
</dbReference>
<dbReference type="Gene3D" id="3.20.20.140">
    <property type="entry name" value="Metal-dependent hydrolases"/>
    <property type="match status" value="1"/>
</dbReference>
<dbReference type="InterPro" id="IPR013108">
    <property type="entry name" value="Amidohydro_3"/>
</dbReference>
<feature type="domain" description="Amidohydrolase 3" evidence="1">
    <location>
        <begin position="48"/>
        <end position="527"/>
    </location>
</feature>
<sequence>MGTLWLGRVRTMVNENDVQEAIYVENGLIKEVGKEIVLKNKYKYNIDQVINMHSDTIFPGFVDSHLHILANGLKLSRLDLSGVTSSEEMIQLLAERVNETKPNQWVLGDAWNENNFPDRKIFHRRELDTIAPHHPMALTRVCQHAILANSLALAEAGIDQDTPDPPGGIIVRDENGMPTGLLLDQAKFLLTEVIPPLTDEELDQICQTSIDYLLSVGCVGGHSEDLNSYGGFTRTLNTYQRILNQTDRRFRLNLLVHHEVVDDMHHAGWTSESKIGDIEFGAMKIFSDGAYGGRTALLRHPYNDAPETSGVCIHEPEELKQLVRKARDYHMAVAIHAIGDLSLQYAVDAIEAYPPPKGKRDRLIHGQLVPVDLRHRIKKLPVTIDIQPQFVTSDFPWVIERLGESRMPDAYAWRTLISEGIVCAGGSDAPIELADPILGIYAAVSRKKADDSHQGYIPDQKLSAYQAVQLYTYGSAHAIDKEEKTGKIAPGFQADFTILNQDLLSIDQEEILNTKVTSTVVDNHIVYQRKSV</sequence>
<dbReference type="EC" id="3.5.-.-" evidence="2"/>
<comment type="caution">
    <text evidence="2">The sequence shown here is derived from an EMBL/GenBank/DDBJ whole genome shotgun (WGS) entry which is preliminary data.</text>
</comment>
<dbReference type="PANTHER" id="PTHR22642:SF2">
    <property type="entry name" value="PROTEIN LONG AFTER FAR-RED 3"/>
    <property type="match status" value="1"/>
</dbReference>
<keyword evidence="3" id="KW-1185">Reference proteome</keyword>
<dbReference type="Gene3D" id="3.10.310.70">
    <property type="match status" value="1"/>
</dbReference>
<accession>A0ABW2PW27</accession>
<dbReference type="RefSeq" id="WP_380966157.1">
    <property type="nucleotide sequence ID" value="NZ_JBHTCO010000014.1"/>
</dbReference>
<dbReference type="Pfam" id="PF07969">
    <property type="entry name" value="Amidohydro_3"/>
    <property type="match status" value="1"/>
</dbReference>
<gene>
    <name evidence="2" type="ORF">ACFQRG_11815</name>
</gene>
<dbReference type="SUPFAM" id="SSF51338">
    <property type="entry name" value="Composite domain of metallo-dependent hydrolases"/>
    <property type="match status" value="1"/>
</dbReference>
<protein>
    <submittedName>
        <fullName evidence="2">Amidohydrolase</fullName>
        <ecNumber evidence="2">3.5.-.-</ecNumber>
    </submittedName>
</protein>
<proteinExistence type="predicted"/>
<dbReference type="GO" id="GO:0016787">
    <property type="term" value="F:hydrolase activity"/>
    <property type="evidence" value="ECO:0007669"/>
    <property type="project" value="UniProtKB-KW"/>
</dbReference>
<keyword evidence="2" id="KW-0378">Hydrolase</keyword>
<reference evidence="3" key="1">
    <citation type="journal article" date="2019" name="Int. J. Syst. Evol. Microbiol.">
        <title>The Global Catalogue of Microorganisms (GCM) 10K type strain sequencing project: providing services to taxonomists for standard genome sequencing and annotation.</title>
        <authorList>
            <consortium name="The Broad Institute Genomics Platform"/>
            <consortium name="The Broad Institute Genome Sequencing Center for Infectious Disease"/>
            <person name="Wu L."/>
            <person name="Ma J."/>
        </authorList>
    </citation>
    <scope>NUCLEOTIDE SEQUENCE [LARGE SCALE GENOMIC DNA]</scope>
    <source>
        <strain evidence="3">CGMCC 1.16305</strain>
    </source>
</reference>
<evidence type="ECO:0000313" key="2">
    <source>
        <dbReference type="EMBL" id="MFC7393641.1"/>
    </source>
</evidence>
<evidence type="ECO:0000313" key="3">
    <source>
        <dbReference type="Proteomes" id="UP001596505"/>
    </source>
</evidence>
<evidence type="ECO:0000259" key="1">
    <source>
        <dbReference type="Pfam" id="PF07969"/>
    </source>
</evidence>
<dbReference type="InterPro" id="IPR033932">
    <property type="entry name" value="YtcJ-like"/>
</dbReference>